<dbReference type="InterPro" id="IPR041588">
    <property type="entry name" value="Integrase_H2C2"/>
</dbReference>
<evidence type="ECO:0000256" key="5">
    <source>
        <dbReference type="ARBA" id="ARBA00022723"/>
    </source>
</evidence>
<dbReference type="InterPro" id="IPR043502">
    <property type="entry name" value="DNA/RNA_pol_sf"/>
</dbReference>
<dbReference type="GO" id="GO:0003964">
    <property type="term" value="F:RNA-directed DNA polymerase activity"/>
    <property type="evidence" value="ECO:0007669"/>
    <property type="project" value="UniProtKB-KW"/>
</dbReference>
<evidence type="ECO:0000256" key="3">
    <source>
        <dbReference type="ARBA" id="ARBA00022695"/>
    </source>
</evidence>
<dbReference type="Pfam" id="PF00078">
    <property type="entry name" value="RVT_1"/>
    <property type="match status" value="1"/>
</dbReference>
<dbReference type="InterPro" id="IPR056924">
    <property type="entry name" value="SH3_Tf2-1"/>
</dbReference>
<dbReference type="GO" id="GO:0004519">
    <property type="term" value="F:endonuclease activity"/>
    <property type="evidence" value="ECO:0007669"/>
    <property type="project" value="UniProtKB-KW"/>
</dbReference>
<keyword evidence="14" id="KW-0233">DNA recombination</keyword>
<dbReference type="OrthoDB" id="542221at2759"/>
<dbReference type="Gene3D" id="3.30.420.10">
    <property type="entry name" value="Ribonuclease H-like superfamily/Ribonuclease H"/>
    <property type="match status" value="1"/>
</dbReference>
<name>A0A5A7TRD6_CUCMM</name>
<dbReference type="SUPFAM" id="SSF56672">
    <property type="entry name" value="DNA/RNA polymerases"/>
    <property type="match status" value="1"/>
</dbReference>
<evidence type="ECO:0000256" key="11">
    <source>
        <dbReference type="ARBA" id="ARBA00022918"/>
    </source>
</evidence>
<evidence type="ECO:0000313" key="18">
    <source>
        <dbReference type="Proteomes" id="UP000321393"/>
    </source>
</evidence>
<keyword evidence="9" id="KW-0460">Magnesium</keyword>
<evidence type="ECO:0000256" key="1">
    <source>
        <dbReference type="ARBA" id="ARBA00022670"/>
    </source>
</evidence>
<organism evidence="17 18">
    <name type="scientific">Cucumis melo var. makuwa</name>
    <name type="common">Oriental melon</name>
    <dbReference type="NCBI Taxonomy" id="1194695"/>
    <lineage>
        <taxon>Eukaryota</taxon>
        <taxon>Viridiplantae</taxon>
        <taxon>Streptophyta</taxon>
        <taxon>Embryophyta</taxon>
        <taxon>Tracheophyta</taxon>
        <taxon>Spermatophyta</taxon>
        <taxon>Magnoliopsida</taxon>
        <taxon>eudicotyledons</taxon>
        <taxon>Gunneridae</taxon>
        <taxon>Pentapetalae</taxon>
        <taxon>rosids</taxon>
        <taxon>fabids</taxon>
        <taxon>Cucurbitales</taxon>
        <taxon>Cucurbitaceae</taxon>
        <taxon>Benincaseae</taxon>
        <taxon>Cucumis</taxon>
    </lineage>
</organism>
<evidence type="ECO:0000256" key="2">
    <source>
        <dbReference type="ARBA" id="ARBA00022679"/>
    </source>
</evidence>
<dbReference type="PROSITE" id="PS50878">
    <property type="entry name" value="RT_POL"/>
    <property type="match status" value="1"/>
</dbReference>
<keyword evidence="11" id="KW-0695">RNA-directed DNA polymerase</keyword>
<dbReference type="Gene3D" id="2.40.70.10">
    <property type="entry name" value="Acid Proteases"/>
    <property type="match status" value="1"/>
</dbReference>
<dbReference type="Pfam" id="PF17921">
    <property type="entry name" value="Integrase_H2C2"/>
    <property type="match status" value="1"/>
</dbReference>
<dbReference type="AlphaFoldDB" id="A0A5A7TRD6"/>
<dbReference type="Pfam" id="PF08284">
    <property type="entry name" value="RVP_2"/>
    <property type="match status" value="1"/>
</dbReference>
<dbReference type="GO" id="GO:0004190">
    <property type="term" value="F:aspartic-type endopeptidase activity"/>
    <property type="evidence" value="ECO:0007669"/>
    <property type="project" value="UniProtKB-KW"/>
</dbReference>
<evidence type="ECO:0000256" key="15">
    <source>
        <dbReference type="ARBA" id="ARBA00023268"/>
    </source>
</evidence>
<dbReference type="GO" id="GO:0046872">
    <property type="term" value="F:metal ion binding"/>
    <property type="evidence" value="ECO:0007669"/>
    <property type="project" value="UniProtKB-KW"/>
</dbReference>
<proteinExistence type="predicted"/>
<dbReference type="Gene3D" id="1.10.340.70">
    <property type="match status" value="1"/>
</dbReference>
<dbReference type="Gene3D" id="3.30.70.270">
    <property type="match status" value="2"/>
</dbReference>
<keyword evidence="2" id="KW-0808">Transferase</keyword>
<dbReference type="GO" id="GO:0003677">
    <property type="term" value="F:DNA binding"/>
    <property type="evidence" value="ECO:0007669"/>
    <property type="project" value="UniProtKB-KW"/>
</dbReference>
<dbReference type="CDD" id="cd01647">
    <property type="entry name" value="RT_LTR"/>
    <property type="match status" value="1"/>
</dbReference>
<keyword evidence="3" id="KW-0548">Nucleotidyltransferase</keyword>
<evidence type="ECO:0000256" key="7">
    <source>
        <dbReference type="ARBA" id="ARBA00022759"/>
    </source>
</evidence>
<feature type="domain" description="Reverse transcriptase" evidence="16">
    <location>
        <begin position="377"/>
        <end position="568"/>
    </location>
</feature>
<evidence type="ECO:0000256" key="12">
    <source>
        <dbReference type="ARBA" id="ARBA00022932"/>
    </source>
</evidence>
<keyword evidence="10" id="KW-0229">DNA integration</keyword>
<dbReference type="InterPro" id="IPR043128">
    <property type="entry name" value="Rev_trsase/Diguanyl_cyclase"/>
</dbReference>
<dbReference type="InterPro" id="IPR050951">
    <property type="entry name" value="Retrovirus_Pol_polyprotein"/>
</dbReference>
<dbReference type="InterPro" id="IPR000477">
    <property type="entry name" value="RT_dom"/>
</dbReference>
<evidence type="ECO:0000256" key="8">
    <source>
        <dbReference type="ARBA" id="ARBA00022801"/>
    </source>
</evidence>
<sequence>MTVEQYDAEFDMLFRFAPDVVRDKAARIEKFVRGLRLHHQGIVRALRPATHADALRIALYLSLHERANSSKAAGRGSALGQKRKVESQPDVVVQRTLRLGGVFQRHRGELAAAGRTLRELPVCTTYGRVHGDRCLAGSGVCFKCRSRGTLLTRVLENPLRRHRTSLLLSSKEEFLPLPIRRPSELYVGLEVEPLGSVLSISTPSREVLLSKEKIKACRVEIANHMLDVTLLVLDMQDFDVILGMDWLSANHANIDCFGKKVVFNPPSGSNFKFRGAGIVCLPKVISAMKASKLLSQGTWGILASVVDTRELEVSLSSEPLVREYPDVFPDELPRLPPPREIDFAIELEPDTTPISRAPYRMAPAELKELKVQLQKLLDKGFIRPSVSPWGAPVLFGKKKDGSMRLCIDYRELNKVTVKNRYPLPRIDDLFDQLQGATVFSKIDLRSGYHQLRIRDSDIPKTAFRSRHRHYEFIVMSFGLTNALAVFMDLMNRVFKDFLDSFVIVFIDDILIYSKTEAEHEEHLHQVSFLGHVVSSEGVSVDPAKIEVVTNWPRPSTVSEIRSFLGLAGYYRRFVEDFSRIASPLTQLTRKGTPFVWSPACESSFQELKQKLVTAPVLTVPDGSGSFVIYSDASKKGLGCVLMQQGKVVAYASRQLKSHEQNYPTHDLELAVVVFALKIWRHYLYGKANVVADALSRKVAHSVALITKQASLLRDFERVEIAVAVGEVTSQFAQLSVQPTLRQRIIVAQLNDPYLVEKRRLVETGQGEDFSISSDDGLTFKGRLCVPEDSAVKTELLIEAHSSPFTMHPRSTKMYRDLRSVYWWRNMKREVADFISRCLVCQQVKAPKQWPAGLLQPLSVPGLTKSAHFVPGKSTYTTRLQLALATRLDFSTAFHPQTDGQTERLNQILEDMLRACATIGMAPFEALYGKCCRSFVCWGKVGEQRMLGPKLVQTTNAAIQKIRAPPMKGVMRFEKKGKLCPRFVGSFEILERIGPVAYRLALPPSFSVVHDVFHVSMLRRYVADPTHVVDFEPLQISENLSYEEQPVEILAREVKKLRSREISLVKVLWRNHGVEEATWEREEDMRAQYPELFED</sequence>
<evidence type="ECO:0000259" key="16">
    <source>
        <dbReference type="PROSITE" id="PS50878"/>
    </source>
</evidence>
<dbReference type="InterPro" id="IPR012337">
    <property type="entry name" value="RNaseH-like_sf"/>
</dbReference>
<dbReference type="PANTHER" id="PTHR37984">
    <property type="entry name" value="PROTEIN CBG26694"/>
    <property type="match status" value="1"/>
</dbReference>
<dbReference type="FunFam" id="3.10.20.370:FF:000001">
    <property type="entry name" value="Retrovirus-related Pol polyprotein from transposon 17.6-like protein"/>
    <property type="match status" value="1"/>
</dbReference>
<dbReference type="GO" id="GO:0015074">
    <property type="term" value="P:DNA integration"/>
    <property type="evidence" value="ECO:0007669"/>
    <property type="project" value="UniProtKB-KW"/>
</dbReference>
<evidence type="ECO:0000256" key="13">
    <source>
        <dbReference type="ARBA" id="ARBA00023125"/>
    </source>
</evidence>
<comment type="caution">
    <text evidence="17">The sequence shown here is derived from an EMBL/GenBank/DDBJ whole genome shotgun (WGS) entry which is preliminary data.</text>
</comment>
<evidence type="ECO:0000256" key="4">
    <source>
        <dbReference type="ARBA" id="ARBA00022722"/>
    </source>
</evidence>
<keyword evidence="1" id="KW-0645">Protease</keyword>
<keyword evidence="12" id="KW-0239">DNA-directed DNA polymerase</keyword>
<dbReference type="GO" id="GO:0006310">
    <property type="term" value="P:DNA recombination"/>
    <property type="evidence" value="ECO:0007669"/>
    <property type="project" value="UniProtKB-KW"/>
</dbReference>
<protein>
    <submittedName>
        <fullName evidence="17">Ty3-gypsy retrotransposon protein</fullName>
    </submittedName>
</protein>
<dbReference type="CDD" id="cd00303">
    <property type="entry name" value="retropepsin_like"/>
    <property type="match status" value="1"/>
</dbReference>
<dbReference type="PANTHER" id="PTHR37984:SF5">
    <property type="entry name" value="PROTEIN NYNRIN-LIKE"/>
    <property type="match status" value="1"/>
</dbReference>
<dbReference type="SUPFAM" id="SSF53098">
    <property type="entry name" value="Ribonuclease H-like"/>
    <property type="match status" value="1"/>
</dbReference>
<accession>A0A5A7TRD6</accession>
<dbReference type="GO" id="GO:0003887">
    <property type="term" value="F:DNA-directed DNA polymerase activity"/>
    <property type="evidence" value="ECO:0007669"/>
    <property type="project" value="UniProtKB-KW"/>
</dbReference>
<dbReference type="InterPro" id="IPR041577">
    <property type="entry name" value="RT_RNaseH_2"/>
</dbReference>
<dbReference type="InterPro" id="IPR036397">
    <property type="entry name" value="RNaseH_sf"/>
</dbReference>
<keyword evidence="4" id="KW-0540">Nuclease</keyword>
<evidence type="ECO:0000256" key="9">
    <source>
        <dbReference type="ARBA" id="ARBA00022842"/>
    </source>
</evidence>
<dbReference type="InterPro" id="IPR021109">
    <property type="entry name" value="Peptidase_aspartic_dom_sf"/>
</dbReference>
<evidence type="ECO:0000313" key="17">
    <source>
        <dbReference type="EMBL" id="KAA0046133.1"/>
    </source>
</evidence>
<evidence type="ECO:0000256" key="10">
    <source>
        <dbReference type="ARBA" id="ARBA00022908"/>
    </source>
</evidence>
<evidence type="ECO:0000256" key="6">
    <source>
        <dbReference type="ARBA" id="ARBA00022750"/>
    </source>
</evidence>
<keyword evidence="7" id="KW-0255">Endonuclease</keyword>
<dbReference type="FunFam" id="3.30.70.270:FF:000020">
    <property type="entry name" value="Transposon Tf2-6 polyprotein-like Protein"/>
    <property type="match status" value="1"/>
</dbReference>
<keyword evidence="5" id="KW-0479">Metal-binding</keyword>
<evidence type="ECO:0000256" key="14">
    <source>
        <dbReference type="ARBA" id="ARBA00023172"/>
    </source>
</evidence>
<dbReference type="Proteomes" id="UP000321393">
    <property type="component" value="Unassembled WGS sequence"/>
</dbReference>
<keyword evidence="8" id="KW-0378">Hydrolase</keyword>
<dbReference type="Pfam" id="PF24626">
    <property type="entry name" value="SH3_Tf2-1"/>
    <property type="match status" value="1"/>
</dbReference>
<dbReference type="EMBL" id="SSTE01014379">
    <property type="protein sequence ID" value="KAA0046133.1"/>
    <property type="molecule type" value="Genomic_DNA"/>
</dbReference>
<gene>
    <name evidence="17" type="ORF">E6C27_scaffold157G00720</name>
</gene>
<dbReference type="GO" id="GO:0006508">
    <property type="term" value="P:proteolysis"/>
    <property type="evidence" value="ECO:0007669"/>
    <property type="project" value="UniProtKB-KW"/>
</dbReference>
<dbReference type="Pfam" id="PF17919">
    <property type="entry name" value="RT_RNaseH_2"/>
    <property type="match status" value="1"/>
</dbReference>
<keyword evidence="13" id="KW-0238">DNA-binding</keyword>
<keyword evidence="6" id="KW-0064">Aspartyl protease</keyword>
<keyword evidence="15" id="KW-0511">Multifunctional enzyme</keyword>
<reference evidence="17 18" key="1">
    <citation type="submission" date="2019-08" db="EMBL/GenBank/DDBJ databases">
        <title>Draft genome sequences of two oriental melons (Cucumis melo L. var makuwa).</title>
        <authorList>
            <person name="Kwon S.-Y."/>
        </authorList>
    </citation>
    <scope>NUCLEOTIDE SEQUENCE [LARGE SCALE GENOMIC DNA]</scope>
    <source>
        <strain evidence="18">cv. SW 3</strain>
        <tissue evidence="17">Leaf</tissue>
    </source>
</reference>
<dbReference type="Gene3D" id="3.10.10.10">
    <property type="entry name" value="HIV Type 1 Reverse Transcriptase, subunit A, domain 1"/>
    <property type="match status" value="1"/>
</dbReference>